<dbReference type="Proteomes" id="UP000179266">
    <property type="component" value="Unassembled WGS sequence"/>
</dbReference>
<dbReference type="EMBL" id="MGDD01000336">
    <property type="protein sequence ID" value="OGL42014.1"/>
    <property type="molecule type" value="Genomic_DNA"/>
</dbReference>
<organism evidence="1 2">
    <name type="scientific">Candidatus Schekmanbacteria bacterium RBG_13_48_7</name>
    <dbReference type="NCBI Taxonomy" id="1817878"/>
    <lineage>
        <taxon>Bacteria</taxon>
        <taxon>Candidatus Schekmaniibacteriota</taxon>
    </lineage>
</organism>
<gene>
    <name evidence="1" type="ORF">A2161_12435</name>
</gene>
<accession>A0A1F7RM37</accession>
<dbReference type="InterPro" id="IPR007215">
    <property type="entry name" value="Sulphur_relay_TusB/DsrH"/>
</dbReference>
<sequence>MVVYLLGSEKGEYGLELALKDPDSLIVLIQDATFLPFKKQDAFGKSSRLLALHEHVEKRGLLGRIPESIRLIHFEEFVDLIISNKAINFL</sequence>
<dbReference type="SUPFAM" id="SSF75169">
    <property type="entry name" value="DsrEFH-like"/>
    <property type="match status" value="1"/>
</dbReference>
<dbReference type="Gene3D" id="3.40.1260.10">
    <property type="entry name" value="DsrEFH-like"/>
    <property type="match status" value="1"/>
</dbReference>
<dbReference type="Pfam" id="PF04077">
    <property type="entry name" value="DsrH"/>
    <property type="match status" value="1"/>
</dbReference>
<protein>
    <recommendedName>
        <fullName evidence="3">Sulfurtransferase complex subunit TusB</fullName>
    </recommendedName>
</protein>
<proteinExistence type="predicted"/>
<evidence type="ECO:0008006" key="3">
    <source>
        <dbReference type="Google" id="ProtNLM"/>
    </source>
</evidence>
<reference evidence="1 2" key="1">
    <citation type="journal article" date="2016" name="Nat. Commun.">
        <title>Thousands of microbial genomes shed light on interconnected biogeochemical processes in an aquifer system.</title>
        <authorList>
            <person name="Anantharaman K."/>
            <person name="Brown C.T."/>
            <person name="Hug L.A."/>
            <person name="Sharon I."/>
            <person name="Castelle C.J."/>
            <person name="Probst A.J."/>
            <person name="Thomas B.C."/>
            <person name="Singh A."/>
            <person name="Wilkins M.J."/>
            <person name="Karaoz U."/>
            <person name="Brodie E.L."/>
            <person name="Williams K.H."/>
            <person name="Hubbard S.S."/>
            <person name="Banfield J.F."/>
        </authorList>
    </citation>
    <scope>NUCLEOTIDE SEQUENCE [LARGE SCALE GENOMIC DNA]</scope>
</reference>
<dbReference type="GO" id="GO:0002143">
    <property type="term" value="P:tRNA wobble position uridine thiolation"/>
    <property type="evidence" value="ECO:0007669"/>
    <property type="project" value="InterPro"/>
</dbReference>
<comment type="caution">
    <text evidence="1">The sequence shown here is derived from an EMBL/GenBank/DDBJ whole genome shotgun (WGS) entry which is preliminary data.</text>
</comment>
<dbReference type="AlphaFoldDB" id="A0A1F7RM37"/>
<dbReference type="GO" id="GO:0005737">
    <property type="term" value="C:cytoplasm"/>
    <property type="evidence" value="ECO:0007669"/>
    <property type="project" value="InterPro"/>
</dbReference>
<name>A0A1F7RM37_9BACT</name>
<dbReference type="InterPro" id="IPR027396">
    <property type="entry name" value="DsrEFH-like"/>
</dbReference>
<evidence type="ECO:0000313" key="2">
    <source>
        <dbReference type="Proteomes" id="UP000179266"/>
    </source>
</evidence>
<evidence type="ECO:0000313" key="1">
    <source>
        <dbReference type="EMBL" id="OGL42014.1"/>
    </source>
</evidence>